<dbReference type="EMBL" id="BQNB010012767">
    <property type="protein sequence ID" value="GJT07636.1"/>
    <property type="molecule type" value="Genomic_DNA"/>
</dbReference>
<protein>
    <submittedName>
        <fullName evidence="2">Uncharacterized protein</fullName>
    </submittedName>
</protein>
<evidence type="ECO:0000313" key="3">
    <source>
        <dbReference type="Proteomes" id="UP001151760"/>
    </source>
</evidence>
<evidence type="ECO:0000313" key="2">
    <source>
        <dbReference type="EMBL" id="GJT07636.1"/>
    </source>
</evidence>
<sequence>MIQHCSFFIRSMDLYGTFWHTLKEDRSKYRLRFMLDKKELTLTLDDFRQIFHLPQATANNHNSFVPPPSFSKMVPFYKQYHNLQDDDIMKNIFNSRRHKNKVGMQIPAWMITNEMKQTEHYRMYVEVFGINVPLTQSQPTESTHGTHSTTSAPRSPNPDKEAAESSALRRSTVIRLRIPERRSTLLTPPANKQLKGAFLGSNLSP</sequence>
<accession>A0ABQ5B2J2</accession>
<reference evidence="2" key="2">
    <citation type="submission" date="2022-01" db="EMBL/GenBank/DDBJ databases">
        <authorList>
            <person name="Yamashiro T."/>
            <person name="Shiraishi A."/>
            <person name="Satake H."/>
            <person name="Nakayama K."/>
        </authorList>
    </citation>
    <scope>NUCLEOTIDE SEQUENCE</scope>
</reference>
<organism evidence="2 3">
    <name type="scientific">Tanacetum coccineum</name>
    <dbReference type="NCBI Taxonomy" id="301880"/>
    <lineage>
        <taxon>Eukaryota</taxon>
        <taxon>Viridiplantae</taxon>
        <taxon>Streptophyta</taxon>
        <taxon>Embryophyta</taxon>
        <taxon>Tracheophyta</taxon>
        <taxon>Spermatophyta</taxon>
        <taxon>Magnoliopsida</taxon>
        <taxon>eudicotyledons</taxon>
        <taxon>Gunneridae</taxon>
        <taxon>Pentapetalae</taxon>
        <taxon>asterids</taxon>
        <taxon>campanulids</taxon>
        <taxon>Asterales</taxon>
        <taxon>Asteraceae</taxon>
        <taxon>Asteroideae</taxon>
        <taxon>Anthemideae</taxon>
        <taxon>Anthemidinae</taxon>
        <taxon>Tanacetum</taxon>
    </lineage>
</organism>
<dbReference type="Proteomes" id="UP001151760">
    <property type="component" value="Unassembled WGS sequence"/>
</dbReference>
<comment type="caution">
    <text evidence="2">The sequence shown here is derived from an EMBL/GenBank/DDBJ whole genome shotgun (WGS) entry which is preliminary data.</text>
</comment>
<evidence type="ECO:0000256" key="1">
    <source>
        <dbReference type="SAM" id="MobiDB-lite"/>
    </source>
</evidence>
<feature type="compositionally biased region" description="Low complexity" evidence="1">
    <location>
        <begin position="140"/>
        <end position="151"/>
    </location>
</feature>
<keyword evidence="3" id="KW-1185">Reference proteome</keyword>
<proteinExistence type="predicted"/>
<feature type="region of interest" description="Disordered" evidence="1">
    <location>
        <begin position="135"/>
        <end position="172"/>
    </location>
</feature>
<reference evidence="2" key="1">
    <citation type="journal article" date="2022" name="Int. J. Mol. Sci.">
        <title>Draft Genome of Tanacetum Coccineum: Genomic Comparison of Closely Related Tanacetum-Family Plants.</title>
        <authorList>
            <person name="Yamashiro T."/>
            <person name="Shiraishi A."/>
            <person name="Nakayama K."/>
            <person name="Satake H."/>
        </authorList>
    </citation>
    <scope>NUCLEOTIDE SEQUENCE</scope>
</reference>
<gene>
    <name evidence="2" type="ORF">Tco_0842098</name>
</gene>
<name>A0ABQ5B2J2_9ASTR</name>